<accession>A0A0D1ZK99</accession>
<dbReference type="EMBL" id="KN847043">
    <property type="protein sequence ID" value="KIW28421.1"/>
    <property type="molecule type" value="Genomic_DNA"/>
</dbReference>
<protein>
    <submittedName>
        <fullName evidence="2">Uncharacterized protein</fullName>
    </submittedName>
</protein>
<dbReference type="RefSeq" id="XP_016248637.1">
    <property type="nucleotide sequence ID" value="XM_016395218.1"/>
</dbReference>
<dbReference type="AlphaFoldDB" id="A0A0D1ZK99"/>
<feature type="compositionally biased region" description="Basic and acidic residues" evidence="1">
    <location>
        <begin position="168"/>
        <end position="177"/>
    </location>
</feature>
<reference evidence="2 3" key="1">
    <citation type="submission" date="2015-01" db="EMBL/GenBank/DDBJ databases">
        <title>The Genome Sequence of Cladophialophora immunda CBS83496.</title>
        <authorList>
            <consortium name="The Broad Institute Genomics Platform"/>
            <person name="Cuomo C."/>
            <person name="de Hoog S."/>
            <person name="Gorbushina A."/>
            <person name="Stielow B."/>
            <person name="Teixiera M."/>
            <person name="Abouelleil A."/>
            <person name="Chapman S.B."/>
            <person name="Priest M."/>
            <person name="Young S.K."/>
            <person name="Wortman J."/>
            <person name="Nusbaum C."/>
            <person name="Birren B."/>
        </authorList>
    </citation>
    <scope>NUCLEOTIDE SEQUENCE [LARGE SCALE GENOMIC DNA]</scope>
    <source>
        <strain evidence="2 3">CBS 83496</strain>
    </source>
</reference>
<dbReference type="OrthoDB" id="4157633at2759"/>
<name>A0A0D1ZK99_9EURO</name>
<evidence type="ECO:0000313" key="3">
    <source>
        <dbReference type="Proteomes" id="UP000054466"/>
    </source>
</evidence>
<dbReference type="GeneID" id="27347282"/>
<dbReference type="VEuPathDB" id="FungiDB:PV07_08088"/>
<proteinExistence type="predicted"/>
<feature type="compositionally biased region" description="Polar residues" evidence="1">
    <location>
        <begin position="207"/>
        <end position="234"/>
    </location>
</feature>
<feature type="region of interest" description="Disordered" evidence="1">
    <location>
        <begin position="130"/>
        <end position="390"/>
    </location>
</feature>
<feature type="compositionally biased region" description="Basic and acidic residues" evidence="1">
    <location>
        <begin position="323"/>
        <end position="339"/>
    </location>
</feature>
<organism evidence="2 3">
    <name type="scientific">Cladophialophora immunda</name>
    <dbReference type="NCBI Taxonomy" id="569365"/>
    <lineage>
        <taxon>Eukaryota</taxon>
        <taxon>Fungi</taxon>
        <taxon>Dikarya</taxon>
        <taxon>Ascomycota</taxon>
        <taxon>Pezizomycotina</taxon>
        <taxon>Eurotiomycetes</taxon>
        <taxon>Chaetothyriomycetidae</taxon>
        <taxon>Chaetothyriales</taxon>
        <taxon>Herpotrichiellaceae</taxon>
        <taxon>Cladophialophora</taxon>
    </lineage>
</organism>
<evidence type="ECO:0000256" key="1">
    <source>
        <dbReference type="SAM" id="MobiDB-lite"/>
    </source>
</evidence>
<sequence>MCLFHILNCSARNASELRRTLTRPSREVIAAGLIRCKWHEAVTRSDWDAQDPSKFQDPDAVCPYVVVRHDETPLPEDVVKTIVEAVYLECVPDRGCPKCEETISAEEMLGPLPTRAEKLECLRASDRSAIAKGGDASQRGVVAVPSTGQRPSEGTTGPSSVKRKHHNGKNDKGKRRDDDDDVDDASSDDIRIVEERQVKRPRLGSPLQKSIQDGSRTVSPASAASIQPANSSMAKSVPPVSEEGETSSSPASASATIGKGSSLNLSDAASRGLTHTLRSPGPPPQGSENEDALQRRKRELSLAMAVHLSAGARHSREAAPLAEKVRGPTRSSKESKENEALSMPPPALNSKRCNVIDLTRSSTVESSRSETEPPKSPTPSVEKRERAIRDHVSDAFRRLDSAAAQQKDLPLRGAETQEDGEFGPEVLRAVRDGYFQTAVEEVSRRHWDLDAPVSSSKAAGGPKGKDDTLLDSIRILRAEKAAFVDRIAGLLEEKAASMEREAALLRRVAELERMVQANGSVKAKGTISPSPSPGTR</sequence>
<feature type="compositionally biased region" description="Basic and acidic residues" evidence="1">
    <location>
        <begin position="188"/>
        <end position="198"/>
    </location>
</feature>
<feature type="compositionally biased region" description="Basic and acidic residues" evidence="1">
    <location>
        <begin position="381"/>
        <end position="390"/>
    </location>
</feature>
<feature type="compositionally biased region" description="Low complexity" evidence="1">
    <location>
        <begin position="246"/>
        <end position="255"/>
    </location>
</feature>
<feature type="compositionally biased region" description="Polar residues" evidence="1">
    <location>
        <begin position="146"/>
        <end position="159"/>
    </location>
</feature>
<keyword evidence="3" id="KW-1185">Reference proteome</keyword>
<dbReference type="Proteomes" id="UP000054466">
    <property type="component" value="Unassembled WGS sequence"/>
</dbReference>
<feature type="compositionally biased region" description="Acidic residues" evidence="1">
    <location>
        <begin position="178"/>
        <end position="187"/>
    </location>
</feature>
<evidence type="ECO:0000313" key="2">
    <source>
        <dbReference type="EMBL" id="KIW28421.1"/>
    </source>
</evidence>
<dbReference type="HOGENOM" id="CLU_509968_0_0_1"/>
<gene>
    <name evidence="2" type="ORF">PV07_08088</name>
</gene>